<feature type="compositionally biased region" description="Polar residues" evidence="1">
    <location>
        <begin position="24"/>
        <end position="33"/>
    </location>
</feature>
<organism evidence="2 3">
    <name type="scientific">Vanilla planifolia</name>
    <name type="common">Vanilla</name>
    <dbReference type="NCBI Taxonomy" id="51239"/>
    <lineage>
        <taxon>Eukaryota</taxon>
        <taxon>Viridiplantae</taxon>
        <taxon>Streptophyta</taxon>
        <taxon>Embryophyta</taxon>
        <taxon>Tracheophyta</taxon>
        <taxon>Spermatophyta</taxon>
        <taxon>Magnoliopsida</taxon>
        <taxon>Liliopsida</taxon>
        <taxon>Asparagales</taxon>
        <taxon>Orchidaceae</taxon>
        <taxon>Vanilloideae</taxon>
        <taxon>Vanilleae</taxon>
        <taxon>Vanilla</taxon>
    </lineage>
</organism>
<dbReference type="EMBL" id="JADCNM010000004">
    <property type="protein sequence ID" value="KAG0487180.1"/>
    <property type="molecule type" value="Genomic_DNA"/>
</dbReference>
<sequence>MNQEKGRCNDSYQGIRVIKNPELSSLLVTNPNPKSDKPKHHFKQSSLNFGQPTGMQPIPISATRIHRPHPRSRLTNPMAADAASFRSTPFENVKRRPKCYRRLNRRRHRKREGRELSGEGAFRRKRAKFEKKVAYRQD</sequence>
<protein>
    <submittedName>
        <fullName evidence="2">Uncharacterized protein</fullName>
    </submittedName>
</protein>
<feature type="region of interest" description="Disordered" evidence="1">
    <location>
        <begin position="24"/>
        <end position="93"/>
    </location>
</feature>
<dbReference type="Proteomes" id="UP000639772">
    <property type="component" value="Unassembled WGS sequence"/>
</dbReference>
<comment type="caution">
    <text evidence="2">The sequence shown here is derived from an EMBL/GenBank/DDBJ whole genome shotgun (WGS) entry which is preliminary data.</text>
</comment>
<gene>
    <name evidence="2" type="ORF">HPP92_009275</name>
</gene>
<accession>A0A835V820</accession>
<reference evidence="2 3" key="1">
    <citation type="journal article" date="2020" name="Nat. Food">
        <title>A phased Vanilla planifolia genome enables genetic improvement of flavour and production.</title>
        <authorList>
            <person name="Hasing T."/>
            <person name="Tang H."/>
            <person name="Brym M."/>
            <person name="Khazi F."/>
            <person name="Huang T."/>
            <person name="Chambers A.H."/>
        </authorList>
    </citation>
    <scope>NUCLEOTIDE SEQUENCE [LARGE SCALE GENOMIC DNA]</scope>
    <source>
        <tissue evidence="2">Leaf</tissue>
    </source>
</reference>
<evidence type="ECO:0000313" key="3">
    <source>
        <dbReference type="Proteomes" id="UP000639772"/>
    </source>
</evidence>
<evidence type="ECO:0000256" key="1">
    <source>
        <dbReference type="SAM" id="MobiDB-lite"/>
    </source>
</evidence>
<dbReference type="AlphaFoldDB" id="A0A835V820"/>
<feature type="compositionally biased region" description="Polar residues" evidence="1">
    <location>
        <begin position="44"/>
        <end position="54"/>
    </location>
</feature>
<proteinExistence type="predicted"/>
<name>A0A835V820_VANPL</name>
<evidence type="ECO:0000313" key="2">
    <source>
        <dbReference type="EMBL" id="KAG0487180.1"/>
    </source>
</evidence>